<evidence type="ECO:0000313" key="5">
    <source>
        <dbReference type="Proteomes" id="UP001607151"/>
    </source>
</evidence>
<evidence type="ECO:0000256" key="2">
    <source>
        <dbReference type="ARBA" id="ARBA00022729"/>
    </source>
</evidence>
<keyword evidence="5" id="KW-1185">Reference proteome</keyword>
<dbReference type="CDD" id="cd14659">
    <property type="entry name" value="Imelysin-like_IPPA"/>
    <property type="match status" value="1"/>
</dbReference>
<gene>
    <name evidence="4" type="ORF">ACGRQ9_07150</name>
</gene>
<reference evidence="4 5" key="1">
    <citation type="submission" date="2024-10" db="EMBL/GenBank/DDBJ databases">
        <authorList>
            <person name="Yibar A."/>
            <person name="Saticioglu I.B."/>
            <person name="Duman M."/>
            <person name="Ajmi N."/>
            <person name="Gurler F."/>
            <person name="Ay H."/>
            <person name="Onuk E."/>
            <person name="Guler S."/>
            <person name="Romalde J.L."/>
        </authorList>
    </citation>
    <scope>NUCLEOTIDE SEQUENCE [LARGE SCALE GENOMIC DNA]</scope>
    <source>
        <strain evidence="4 5">14-MA-B</strain>
    </source>
</reference>
<protein>
    <submittedName>
        <fullName evidence="4">Imelysin family protein</fullName>
    </submittedName>
</protein>
<dbReference type="RefSeq" id="WP_394607575.1">
    <property type="nucleotide sequence ID" value="NZ_JBIHSJ010000001.1"/>
</dbReference>
<keyword evidence="2" id="KW-0732">Signal</keyword>
<evidence type="ECO:0000259" key="3">
    <source>
        <dbReference type="Pfam" id="PF09375"/>
    </source>
</evidence>
<dbReference type="Pfam" id="PF09375">
    <property type="entry name" value="Peptidase_M75"/>
    <property type="match status" value="1"/>
</dbReference>
<comment type="caution">
    <text evidence="4">The sequence shown here is derived from an EMBL/GenBank/DDBJ whole genome shotgun (WGS) entry which is preliminary data.</text>
</comment>
<dbReference type="InterPro" id="IPR018976">
    <property type="entry name" value="Imelysin-like"/>
</dbReference>
<dbReference type="InterPro" id="IPR034984">
    <property type="entry name" value="Imelysin-like_IPPA"/>
</dbReference>
<organism evidence="4 5">
    <name type="scientific">Vibrio rumoiensis</name>
    <dbReference type="NCBI Taxonomy" id="76258"/>
    <lineage>
        <taxon>Bacteria</taxon>
        <taxon>Pseudomonadati</taxon>
        <taxon>Pseudomonadota</taxon>
        <taxon>Gammaproteobacteria</taxon>
        <taxon>Vibrionales</taxon>
        <taxon>Vibrionaceae</taxon>
        <taxon>Vibrio</taxon>
    </lineage>
</organism>
<evidence type="ECO:0000313" key="4">
    <source>
        <dbReference type="EMBL" id="MFH0265275.1"/>
    </source>
</evidence>
<sequence length="348" mass="39705">MNKIKIILVAVIALSGLSYYGVASHVNATSDVPQSSSLISVVQYERQATKNFTSKVVILHQDITRYCHTGNETNSSSIKMSWINAMHAWMPLQGQGKGPKQAIDLSWSIQFWPDKKNITGRKMEQLLQEPNLWQINSIKQQSVTVQGLGALEWLLFDPLSEFFQQDKPYCQLALSISDNLSNNALEIEKAWQVNPWQSLPATQWPAEYLGLMMNQLDFLIQKIQRPLAKIGQPRPYFSESWRAKQSFALMLSNIKALHQLYLVDGHGFDQLLRQRGLDDLANRINQQFIQTIETWPHQPSLFDELQTKEGYRVALSQKNKLERLKYLFHDEAAVELGIAVGFNSTDGD</sequence>
<dbReference type="Gene3D" id="1.20.1420.20">
    <property type="entry name" value="M75 peptidase, HXXE motif"/>
    <property type="match status" value="1"/>
</dbReference>
<proteinExistence type="predicted"/>
<dbReference type="EMBL" id="JBIHSN010000002">
    <property type="protein sequence ID" value="MFH0265275.1"/>
    <property type="molecule type" value="Genomic_DNA"/>
</dbReference>
<dbReference type="Proteomes" id="UP001607151">
    <property type="component" value="Unassembled WGS sequence"/>
</dbReference>
<feature type="domain" description="Imelysin-like" evidence="3">
    <location>
        <begin position="58"/>
        <end position="326"/>
    </location>
</feature>
<accession>A0ABW7IW74</accession>
<name>A0ABW7IW74_9VIBR</name>
<evidence type="ECO:0000256" key="1">
    <source>
        <dbReference type="ARBA" id="ARBA00004196"/>
    </source>
</evidence>
<dbReference type="InterPro" id="IPR038352">
    <property type="entry name" value="Imelysin_sf"/>
</dbReference>
<comment type="subcellular location">
    <subcellularLocation>
        <location evidence="1">Cell envelope</location>
    </subcellularLocation>
</comment>